<sequence>MVTVPGFILDVSPLSLPQGQHSLFPPVWYLPMEQPYPNLRITGKVGVKPMSKNPLHQLNTNIVLLMGPTGSGKSSFIEALSNDPSLGISKDQLRGFTQRVSAYTVENIEFYTPELILGPRSKICLLDSPGFSDSQISDMEIINQVKRWLQSYMATRIVNTILYFLPITDNRLPGSRRETIEMLKSLITAQKTGLGEKSVVFVTTMWDKVDHSQRTQQRADMNYAYFMENEPFKNMIMKGSGLVEFTNKQESALQILDFCTYHGLSPPIGLAGPKPGLRLRGNGQHTKRLIYCNLVARLEAAWQNKLNLEDSLQDLQNGDTQDIDTELVAGIQDELREAMDIMQKFAKQLKQFGRPPPGMQPLRRDVGLYVESLPNKFPGRLRNKLYESYSNFVTSYMDNLRLMQYWLVS</sequence>
<proteinExistence type="predicted"/>
<dbReference type="OrthoDB" id="8954335at2759"/>
<dbReference type="CDD" id="cd00882">
    <property type="entry name" value="Ras_like_GTPase"/>
    <property type="match status" value="1"/>
</dbReference>
<evidence type="ECO:0000313" key="3">
    <source>
        <dbReference type="Proteomes" id="UP000284842"/>
    </source>
</evidence>
<organism evidence="2 3">
    <name type="scientific">Panaeolus cyanescens</name>
    <dbReference type="NCBI Taxonomy" id="181874"/>
    <lineage>
        <taxon>Eukaryota</taxon>
        <taxon>Fungi</taxon>
        <taxon>Dikarya</taxon>
        <taxon>Basidiomycota</taxon>
        <taxon>Agaricomycotina</taxon>
        <taxon>Agaricomycetes</taxon>
        <taxon>Agaricomycetidae</taxon>
        <taxon>Agaricales</taxon>
        <taxon>Agaricineae</taxon>
        <taxon>Galeropsidaceae</taxon>
        <taxon>Panaeolus</taxon>
    </lineage>
</organism>
<feature type="domain" description="G" evidence="1">
    <location>
        <begin position="63"/>
        <end position="166"/>
    </location>
</feature>
<dbReference type="Gene3D" id="3.40.50.300">
    <property type="entry name" value="P-loop containing nucleotide triphosphate hydrolases"/>
    <property type="match status" value="1"/>
</dbReference>
<name>A0A409YPC3_9AGAR</name>
<evidence type="ECO:0000313" key="2">
    <source>
        <dbReference type="EMBL" id="PPR04852.1"/>
    </source>
</evidence>
<dbReference type="Pfam" id="PF01926">
    <property type="entry name" value="MMR_HSR1"/>
    <property type="match status" value="1"/>
</dbReference>
<dbReference type="STRING" id="181874.A0A409YPC3"/>
<dbReference type="InterPro" id="IPR006073">
    <property type="entry name" value="GTP-bd"/>
</dbReference>
<evidence type="ECO:0000259" key="1">
    <source>
        <dbReference type="Pfam" id="PF01926"/>
    </source>
</evidence>
<dbReference type="EMBL" id="NHTK01000884">
    <property type="protein sequence ID" value="PPR04852.1"/>
    <property type="molecule type" value="Genomic_DNA"/>
</dbReference>
<dbReference type="Proteomes" id="UP000284842">
    <property type="component" value="Unassembled WGS sequence"/>
</dbReference>
<dbReference type="AlphaFoldDB" id="A0A409YPC3"/>
<gene>
    <name evidence="2" type="ORF">CVT24_007240</name>
</gene>
<accession>A0A409YPC3</accession>
<comment type="caution">
    <text evidence="2">The sequence shown here is derived from an EMBL/GenBank/DDBJ whole genome shotgun (WGS) entry which is preliminary data.</text>
</comment>
<dbReference type="InterPro" id="IPR027417">
    <property type="entry name" value="P-loop_NTPase"/>
</dbReference>
<protein>
    <recommendedName>
        <fullName evidence="1">G domain-containing protein</fullName>
    </recommendedName>
</protein>
<dbReference type="GO" id="GO:0005525">
    <property type="term" value="F:GTP binding"/>
    <property type="evidence" value="ECO:0007669"/>
    <property type="project" value="InterPro"/>
</dbReference>
<dbReference type="SUPFAM" id="SSF52540">
    <property type="entry name" value="P-loop containing nucleoside triphosphate hydrolases"/>
    <property type="match status" value="1"/>
</dbReference>
<dbReference type="InParanoid" id="A0A409YPC3"/>
<keyword evidence="3" id="KW-1185">Reference proteome</keyword>
<reference evidence="2 3" key="1">
    <citation type="journal article" date="2018" name="Evol. Lett.">
        <title>Horizontal gene cluster transfer increased hallucinogenic mushroom diversity.</title>
        <authorList>
            <person name="Reynolds H.T."/>
            <person name="Vijayakumar V."/>
            <person name="Gluck-Thaler E."/>
            <person name="Korotkin H.B."/>
            <person name="Matheny P.B."/>
            <person name="Slot J.C."/>
        </authorList>
    </citation>
    <scope>NUCLEOTIDE SEQUENCE [LARGE SCALE GENOMIC DNA]</scope>
    <source>
        <strain evidence="2 3">2629</strain>
    </source>
</reference>